<reference evidence="5" key="2">
    <citation type="submission" date="2025-09" db="UniProtKB">
        <authorList>
            <consortium name="Ensembl"/>
        </authorList>
    </citation>
    <scope>IDENTIFICATION</scope>
</reference>
<keyword evidence="6" id="KW-1185">Reference proteome</keyword>
<feature type="region of interest" description="Disordered" evidence="3">
    <location>
        <begin position="24"/>
        <end position="52"/>
    </location>
</feature>
<dbReference type="STRING" id="1676925.ENSPKIP00000001805"/>
<dbReference type="CDD" id="cd04402">
    <property type="entry name" value="RhoGAP_ARHGAP20"/>
    <property type="match status" value="1"/>
</dbReference>
<dbReference type="GO" id="GO:0035023">
    <property type="term" value="P:regulation of Rho protein signal transduction"/>
    <property type="evidence" value="ECO:0007669"/>
    <property type="project" value="InterPro"/>
</dbReference>
<feature type="compositionally biased region" description="Polar residues" evidence="3">
    <location>
        <begin position="24"/>
        <end position="37"/>
    </location>
</feature>
<dbReference type="GeneTree" id="ENSGT00940000157993"/>
<evidence type="ECO:0000256" key="3">
    <source>
        <dbReference type="SAM" id="MobiDB-lite"/>
    </source>
</evidence>
<dbReference type="InterPro" id="IPR047886">
    <property type="entry name" value="ARHGAP20-like_RhoGAP"/>
</dbReference>
<dbReference type="PANTHER" id="PTHR23179">
    <property type="entry name" value="T-CELL ACTIVATION RHO GTPASE ACTIVATING PROTEIN-RELATED"/>
    <property type="match status" value="1"/>
</dbReference>
<dbReference type="Gene3D" id="1.10.555.10">
    <property type="entry name" value="Rho GTPase activation protein"/>
    <property type="match status" value="1"/>
</dbReference>
<organism evidence="5 6">
    <name type="scientific">Paramormyrops kingsleyae</name>
    <dbReference type="NCBI Taxonomy" id="1676925"/>
    <lineage>
        <taxon>Eukaryota</taxon>
        <taxon>Metazoa</taxon>
        <taxon>Chordata</taxon>
        <taxon>Craniata</taxon>
        <taxon>Vertebrata</taxon>
        <taxon>Euteleostomi</taxon>
        <taxon>Actinopterygii</taxon>
        <taxon>Neopterygii</taxon>
        <taxon>Teleostei</taxon>
        <taxon>Osteoglossocephala</taxon>
        <taxon>Osteoglossomorpha</taxon>
        <taxon>Osteoglossiformes</taxon>
        <taxon>Mormyridae</taxon>
        <taxon>Paramormyrops</taxon>
    </lineage>
</organism>
<dbReference type="PROSITE" id="PS50238">
    <property type="entry name" value="RHOGAP"/>
    <property type="match status" value="1"/>
</dbReference>
<dbReference type="SMART" id="SM00324">
    <property type="entry name" value="RhoGAP"/>
    <property type="match status" value="1"/>
</dbReference>
<evidence type="ECO:0000313" key="5">
    <source>
        <dbReference type="Ensembl" id="ENSPKIP00000001805.1"/>
    </source>
</evidence>
<dbReference type="Ensembl" id="ENSPKIT00000025733.1">
    <property type="protein sequence ID" value="ENSPKIP00000001805.1"/>
    <property type="gene ID" value="ENSPKIG00000019949.1"/>
</dbReference>
<evidence type="ECO:0000313" key="6">
    <source>
        <dbReference type="Proteomes" id="UP000261540"/>
    </source>
</evidence>
<dbReference type="Pfam" id="PF00620">
    <property type="entry name" value="RhoGAP"/>
    <property type="match status" value="1"/>
</dbReference>
<evidence type="ECO:0000256" key="1">
    <source>
        <dbReference type="ARBA" id="ARBA00022468"/>
    </source>
</evidence>
<evidence type="ECO:0000256" key="2">
    <source>
        <dbReference type="ARBA" id="ARBA00022553"/>
    </source>
</evidence>
<dbReference type="InterPro" id="IPR008936">
    <property type="entry name" value="Rho_GTPase_activation_prot"/>
</dbReference>
<sequence length="642" mass="72319">MFSNALKTRLLMFTNTSLFPHQSKTLTEGNMDSSIDLPSNGDIRKSSTAVENAPDQVTGINRWRRLFLQIQKNRNSQPDTSHGCQFRTTLFGQPLSSVCEEDGSPPKPIKDMLILLLKRGPSAEGIFRKPGNAKRLREIKDQLDRGVEVDMQVEQTTLLAALLKDFLRHIPGGLLVADYSQAWMMALENEDPAERRIQLKLVHDNLPMANAMLLQYLLCVLLHISRNSSTNKMDAKNLAVCISPNLLQWDDVDMVEKVTSLTQFLIEDCRGIFGEDILTLLGDPDNEELSDNLDSLSHQQDLAYESNDPDTDCDLGGSMEGQLSVAHHNEQNRLKVDADSSLTNSALRTSPPFNRRRSEPIIYLPAGRKPLMVARSHDDLKKERSVCQLLKKQSSETFFLLLNRNSKRQAAHHIDSSYSSSCSLESASSSLSDDAITIPKSITRSNPSRRSFSTIRREEPKNHAKMGKRRSMSMRIEKPKNPKFKNRWSLKKVPTQSEALIQCETAQNEVENDTDQPDPVPKPRPLSMSTTEVFKLVDSRIPSQPPSYEQAINRTAALQFQPKTVQDARNLFGNRRLSFESTTKDLLTEKFSYEGTIEDAPVGPFRQRAMSESVSDGSCKRLSRRISQPLMEAILTAKESYV</sequence>
<proteinExistence type="predicted"/>
<dbReference type="SUPFAM" id="SSF48350">
    <property type="entry name" value="GTPase activation domain, GAP"/>
    <property type="match status" value="1"/>
</dbReference>
<dbReference type="Proteomes" id="UP000261540">
    <property type="component" value="Unplaced"/>
</dbReference>
<dbReference type="GO" id="GO:0005096">
    <property type="term" value="F:GTPase activator activity"/>
    <property type="evidence" value="ECO:0007669"/>
    <property type="project" value="UniProtKB-KW"/>
</dbReference>
<keyword evidence="2" id="KW-0597">Phosphoprotein</keyword>
<name>A0A3B3Q853_9TELE</name>
<keyword evidence="1" id="KW-0343">GTPase activation</keyword>
<feature type="region of interest" description="Disordered" evidence="3">
    <location>
        <begin position="507"/>
        <end position="526"/>
    </location>
</feature>
<feature type="compositionally biased region" description="Polar residues" evidence="3">
    <location>
        <begin position="441"/>
        <end position="454"/>
    </location>
</feature>
<dbReference type="PANTHER" id="PTHR23179:SF26">
    <property type="entry name" value="T-CELL ACTIVATION RHO GTPASE-ACTIVATING PROTEIN"/>
    <property type="match status" value="1"/>
</dbReference>
<feature type="region of interest" description="Disordered" evidence="3">
    <location>
        <begin position="441"/>
        <end position="470"/>
    </location>
</feature>
<protein>
    <submittedName>
        <fullName evidence="5">T cell activation RhoGTPase activating protein a</fullName>
    </submittedName>
</protein>
<reference evidence="5" key="1">
    <citation type="submission" date="2025-08" db="UniProtKB">
        <authorList>
            <consortium name="Ensembl"/>
        </authorList>
    </citation>
    <scope>IDENTIFICATION</scope>
</reference>
<dbReference type="InterPro" id="IPR000198">
    <property type="entry name" value="RhoGAP_dom"/>
</dbReference>
<dbReference type="GO" id="GO:0007165">
    <property type="term" value="P:signal transduction"/>
    <property type="evidence" value="ECO:0007669"/>
    <property type="project" value="InterPro"/>
</dbReference>
<feature type="domain" description="Rho-GAP" evidence="4">
    <location>
        <begin position="93"/>
        <end position="273"/>
    </location>
</feature>
<evidence type="ECO:0000259" key="4">
    <source>
        <dbReference type="PROSITE" id="PS50238"/>
    </source>
</evidence>
<accession>A0A3B3Q853</accession>
<dbReference type="AlphaFoldDB" id="A0A3B3Q853"/>